<feature type="transmembrane region" description="Helical" evidence="2">
    <location>
        <begin position="54"/>
        <end position="73"/>
    </location>
</feature>
<dbReference type="InterPro" id="IPR000045">
    <property type="entry name" value="Prepilin_IV_endopep_pep"/>
</dbReference>
<evidence type="ECO:0000256" key="2">
    <source>
        <dbReference type="SAM" id="Phobius"/>
    </source>
</evidence>
<evidence type="ECO:0000313" key="4">
    <source>
        <dbReference type="EMBL" id="MFD2660853.1"/>
    </source>
</evidence>
<comment type="caution">
    <text evidence="4">The sequence shown here is derived from an EMBL/GenBank/DDBJ whole genome shotgun (WGS) entry which is preliminary data.</text>
</comment>
<feature type="domain" description="Prepilin type IV endopeptidase peptidase" evidence="3">
    <location>
        <begin position="7"/>
        <end position="109"/>
    </location>
</feature>
<dbReference type="RefSeq" id="WP_379272848.1">
    <property type="nucleotide sequence ID" value="NZ_JBHUGT010000045.1"/>
</dbReference>
<keyword evidence="2" id="KW-0812">Transmembrane</keyword>
<dbReference type="Proteomes" id="UP001597493">
    <property type="component" value="Unassembled WGS sequence"/>
</dbReference>
<proteinExistence type="inferred from homology"/>
<reference evidence="5" key="1">
    <citation type="journal article" date="2019" name="Int. J. Syst. Evol. Microbiol.">
        <title>The Global Catalogue of Microorganisms (GCM) 10K type strain sequencing project: providing services to taxonomists for standard genome sequencing and annotation.</title>
        <authorList>
            <consortium name="The Broad Institute Genomics Platform"/>
            <consortium name="The Broad Institute Genome Sequencing Center for Infectious Disease"/>
            <person name="Wu L."/>
            <person name="Ma J."/>
        </authorList>
    </citation>
    <scope>NUCLEOTIDE SEQUENCE [LARGE SCALE GENOMIC DNA]</scope>
    <source>
        <strain evidence="5">TISTR 1827</strain>
    </source>
</reference>
<protein>
    <submittedName>
        <fullName evidence="4">Prepilin peptidase</fullName>
    </submittedName>
</protein>
<name>A0ABW5QWH0_9BACL</name>
<keyword evidence="5" id="KW-1185">Reference proteome</keyword>
<dbReference type="PANTHER" id="PTHR30487">
    <property type="entry name" value="TYPE 4 PREPILIN-LIKE PROTEINS LEADER PEPTIDE-PROCESSING ENZYME"/>
    <property type="match status" value="1"/>
</dbReference>
<dbReference type="InterPro" id="IPR050882">
    <property type="entry name" value="Prepilin_peptidase/N-MTase"/>
</dbReference>
<dbReference type="Gene3D" id="1.20.120.1220">
    <property type="match status" value="1"/>
</dbReference>
<feature type="transmembrane region" description="Helical" evidence="2">
    <location>
        <begin position="151"/>
        <end position="168"/>
    </location>
</feature>
<comment type="similarity">
    <text evidence="1">Belongs to the peptidase A24 family.</text>
</comment>
<evidence type="ECO:0000313" key="5">
    <source>
        <dbReference type="Proteomes" id="UP001597493"/>
    </source>
</evidence>
<evidence type="ECO:0000259" key="3">
    <source>
        <dbReference type="Pfam" id="PF01478"/>
    </source>
</evidence>
<feature type="transmembrane region" description="Helical" evidence="2">
    <location>
        <begin position="126"/>
        <end position="145"/>
    </location>
</feature>
<gene>
    <name evidence="4" type="ORF">ACFSW5_11405</name>
</gene>
<dbReference type="Pfam" id="PF01478">
    <property type="entry name" value="Peptidase_A24"/>
    <property type="match status" value="1"/>
</dbReference>
<evidence type="ECO:0000256" key="1">
    <source>
        <dbReference type="ARBA" id="ARBA00005801"/>
    </source>
</evidence>
<dbReference type="EMBL" id="JBHUMY010000011">
    <property type="protein sequence ID" value="MFD2660853.1"/>
    <property type="molecule type" value="Genomic_DNA"/>
</dbReference>
<dbReference type="PANTHER" id="PTHR30487:SF0">
    <property type="entry name" value="PREPILIN LEADER PEPTIDASE_N-METHYLTRANSFERASE-RELATED"/>
    <property type="match status" value="1"/>
</dbReference>
<keyword evidence="2" id="KW-1133">Transmembrane helix</keyword>
<sequence length="169" mass="17601">MSVSIIAAAALLISAFITDIRRMIIPNKLTAFFFAAGLIYHLVASGWGGGGSALLGAAAGAIPLLLLYAAKGIGAGDVKLFGALGAWVGPSAALYVLMYSILYAGAIGLVMLFISRPFTRRVFTGAVSLFVPGMGLSQAGWLSWAKEGKKFPFMLAVVPGALSAWWTML</sequence>
<accession>A0ABW5QWH0</accession>
<organism evidence="4 5">
    <name type="scientific">Paenibacillus thailandensis</name>
    <dbReference type="NCBI Taxonomy" id="393250"/>
    <lineage>
        <taxon>Bacteria</taxon>
        <taxon>Bacillati</taxon>
        <taxon>Bacillota</taxon>
        <taxon>Bacilli</taxon>
        <taxon>Bacillales</taxon>
        <taxon>Paenibacillaceae</taxon>
        <taxon>Paenibacillus</taxon>
    </lineage>
</organism>
<keyword evidence="2" id="KW-0472">Membrane</keyword>